<dbReference type="GO" id="GO:0005524">
    <property type="term" value="F:ATP binding"/>
    <property type="evidence" value="ECO:0007669"/>
    <property type="project" value="UniProtKB-KW"/>
</dbReference>
<evidence type="ECO:0000313" key="12">
    <source>
        <dbReference type="EMBL" id="KAL3869105.1"/>
    </source>
</evidence>
<dbReference type="GO" id="GO:0005739">
    <property type="term" value="C:mitochondrion"/>
    <property type="evidence" value="ECO:0007669"/>
    <property type="project" value="UniProtKB-ARBA"/>
</dbReference>
<protein>
    <recommendedName>
        <fullName evidence="7">Methionine--tRNA ligase, mitochondrial</fullName>
        <ecNumber evidence="1">6.1.1.10</ecNumber>
    </recommendedName>
    <alternativeName>
        <fullName evidence="8">Mitochondrial methionyl-tRNA synthetase</fullName>
    </alternativeName>
</protein>
<keyword evidence="3 10" id="KW-0547">Nucleotide-binding</keyword>
<dbReference type="InterPro" id="IPR014729">
    <property type="entry name" value="Rossmann-like_a/b/a_fold"/>
</dbReference>
<dbReference type="Proteomes" id="UP001634394">
    <property type="component" value="Unassembled WGS sequence"/>
</dbReference>
<dbReference type="InterPro" id="IPR015413">
    <property type="entry name" value="Methionyl/Leucyl_tRNA_Synth"/>
</dbReference>
<evidence type="ECO:0000259" key="11">
    <source>
        <dbReference type="Pfam" id="PF09334"/>
    </source>
</evidence>
<keyword evidence="5 10" id="KW-0648">Protein biosynthesis</keyword>
<accession>A0ABD3W5F1</accession>
<dbReference type="Gene3D" id="2.170.220.10">
    <property type="match status" value="1"/>
</dbReference>
<dbReference type="EMBL" id="JBJQND010000008">
    <property type="protein sequence ID" value="KAL3869105.1"/>
    <property type="molecule type" value="Genomic_DNA"/>
</dbReference>
<name>A0ABD3W5F1_SINWO</name>
<evidence type="ECO:0000256" key="5">
    <source>
        <dbReference type="ARBA" id="ARBA00022917"/>
    </source>
</evidence>
<evidence type="ECO:0000256" key="10">
    <source>
        <dbReference type="RuleBase" id="RU363039"/>
    </source>
</evidence>
<evidence type="ECO:0000256" key="7">
    <source>
        <dbReference type="ARBA" id="ARBA00026124"/>
    </source>
</evidence>
<dbReference type="InterPro" id="IPR014758">
    <property type="entry name" value="Met-tRNA_synth"/>
</dbReference>
<dbReference type="Gene3D" id="1.10.730.10">
    <property type="entry name" value="Isoleucyl-tRNA Synthetase, Domain 1"/>
    <property type="match status" value="1"/>
</dbReference>
<dbReference type="Gene3D" id="3.40.50.620">
    <property type="entry name" value="HUPs"/>
    <property type="match status" value="1"/>
</dbReference>
<dbReference type="InterPro" id="IPR041872">
    <property type="entry name" value="Anticodon_Met"/>
</dbReference>
<organism evidence="12 13">
    <name type="scientific">Sinanodonta woodiana</name>
    <name type="common">Chinese pond mussel</name>
    <name type="synonym">Anodonta woodiana</name>
    <dbReference type="NCBI Taxonomy" id="1069815"/>
    <lineage>
        <taxon>Eukaryota</taxon>
        <taxon>Metazoa</taxon>
        <taxon>Spiralia</taxon>
        <taxon>Lophotrochozoa</taxon>
        <taxon>Mollusca</taxon>
        <taxon>Bivalvia</taxon>
        <taxon>Autobranchia</taxon>
        <taxon>Heteroconchia</taxon>
        <taxon>Palaeoheterodonta</taxon>
        <taxon>Unionida</taxon>
        <taxon>Unionoidea</taxon>
        <taxon>Unionidae</taxon>
        <taxon>Unioninae</taxon>
        <taxon>Sinanodonta</taxon>
    </lineage>
</organism>
<dbReference type="SUPFAM" id="SSF52374">
    <property type="entry name" value="Nucleotidylyl transferase"/>
    <property type="match status" value="1"/>
</dbReference>
<dbReference type="PANTHER" id="PTHR43326">
    <property type="entry name" value="METHIONYL-TRNA SYNTHETASE"/>
    <property type="match status" value="1"/>
</dbReference>
<dbReference type="CDD" id="cd07957">
    <property type="entry name" value="Anticodon_Ia_Met"/>
    <property type="match status" value="1"/>
</dbReference>
<comment type="catalytic activity">
    <reaction evidence="9">
        <text>tRNA(Met) + L-methionine + ATP = L-methionyl-tRNA(Met) + AMP + diphosphate</text>
        <dbReference type="Rhea" id="RHEA:13481"/>
        <dbReference type="Rhea" id="RHEA-COMP:9667"/>
        <dbReference type="Rhea" id="RHEA-COMP:9698"/>
        <dbReference type="ChEBI" id="CHEBI:30616"/>
        <dbReference type="ChEBI" id="CHEBI:33019"/>
        <dbReference type="ChEBI" id="CHEBI:57844"/>
        <dbReference type="ChEBI" id="CHEBI:78442"/>
        <dbReference type="ChEBI" id="CHEBI:78530"/>
        <dbReference type="ChEBI" id="CHEBI:456215"/>
        <dbReference type="EC" id="6.1.1.10"/>
    </reaction>
</comment>
<dbReference type="NCBIfam" id="TIGR00398">
    <property type="entry name" value="metG"/>
    <property type="match status" value="1"/>
</dbReference>
<dbReference type="PRINTS" id="PR01041">
    <property type="entry name" value="TRNASYNTHMET"/>
</dbReference>
<dbReference type="GO" id="GO:0006412">
    <property type="term" value="P:translation"/>
    <property type="evidence" value="ECO:0007669"/>
    <property type="project" value="UniProtKB-KW"/>
</dbReference>
<keyword evidence="2 10" id="KW-0436">Ligase</keyword>
<proteinExistence type="inferred from homology"/>
<dbReference type="InterPro" id="IPR033911">
    <property type="entry name" value="MetRS_core"/>
</dbReference>
<reference evidence="12 13" key="1">
    <citation type="submission" date="2024-11" db="EMBL/GenBank/DDBJ databases">
        <title>Chromosome-level genome assembly of the freshwater bivalve Anodonta woodiana.</title>
        <authorList>
            <person name="Chen X."/>
        </authorList>
    </citation>
    <scope>NUCLEOTIDE SEQUENCE [LARGE SCALE GENOMIC DNA]</scope>
    <source>
        <strain evidence="12">MN2024</strain>
        <tissue evidence="12">Gills</tissue>
    </source>
</reference>
<dbReference type="InterPro" id="IPR023457">
    <property type="entry name" value="Met-tRNA_synth_2"/>
</dbReference>
<gene>
    <name evidence="12" type="ORF">ACJMK2_041830</name>
</gene>
<keyword evidence="13" id="KW-1185">Reference proteome</keyword>
<dbReference type="CDD" id="cd00814">
    <property type="entry name" value="MetRS_core"/>
    <property type="match status" value="1"/>
</dbReference>
<evidence type="ECO:0000256" key="9">
    <source>
        <dbReference type="ARBA" id="ARBA00047364"/>
    </source>
</evidence>
<keyword evidence="4 10" id="KW-0067">ATP-binding</keyword>
<evidence type="ECO:0000256" key="8">
    <source>
        <dbReference type="ARBA" id="ARBA00030331"/>
    </source>
</evidence>
<evidence type="ECO:0000256" key="2">
    <source>
        <dbReference type="ARBA" id="ARBA00022598"/>
    </source>
</evidence>
<feature type="domain" description="Methionyl/Leucyl tRNA synthetase" evidence="11">
    <location>
        <begin position="60"/>
        <end position="417"/>
    </location>
</feature>
<evidence type="ECO:0000313" key="13">
    <source>
        <dbReference type="Proteomes" id="UP001634394"/>
    </source>
</evidence>
<keyword evidence="6 10" id="KW-0030">Aminoacyl-tRNA synthetase</keyword>
<evidence type="ECO:0000256" key="1">
    <source>
        <dbReference type="ARBA" id="ARBA00012838"/>
    </source>
</evidence>
<sequence>MHTLNRIILYRAKAETYIRVRKLNFVSVCERSKNLVNRRCSLENTSHNYRSAMSKASCPYFVTTPIFYVNAAPHIGHLYSVVLADAASIWQRLLGGSVLFSTGTDEHGLKIQQAAQKADMPSLEYCDKMSDKFKVLFNKAGIGYSDFIRTTETRHKEAVQEFWRILHGKGHIYKGVYQGWYSVSDEAFVTEEETKEISTAEGTKIRVTGESEQPVTWMEEKNYVFKLSDFKSELTRWLDRGVIQPQTFEGSVRNLLKDLPDLSVSRQRDRLSWGIPVPNDDTQTIYVWLDALVNYLTVAGYPHPGFTWPPNCHVVGKDILRFHAVYWPAFLIAADLEPPRKILCHSHWTVDGVKMSKSRGNVVDPMDRIEKYTSDAFRYFLLREGVPHSDGNYSDQHAVNYINSDIVNTLGNLLSRSTSLSVNPEQIFPRLNREMYMTCISAFDRETFENIEQLFNEVNENYSHYNFYKGIESIMSYLRWANGLVQEHKPWELAKSSSDIDQLHLKVVLYLVLETLRISGILLQPVIPNIACRLLNRLGIPTGKRLAEHSRKPYLNSPQNLKLGPNEGILFNKISEKKSS</sequence>
<comment type="caution">
    <text evidence="12">The sequence shown here is derived from an EMBL/GenBank/DDBJ whole genome shotgun (WGS) entry which is preliminary data.</text>
</comment>
<evidence type="ECO:0000256" key="6">
    <source>
        <dbReference type="ARBA" id="ARBA00023146"/>
    </source>
</evidence>
<evidence type="ECO:0000256" key="4">
    <source>
        <dbReference type="ARBA" id="ARBA00022840"/>
    </source>
</evidence>
<dbReference type="EC" id="6.1.1.10" evidence="1"/>
<dbReference type="PANTHER" id="PTHR43326:SF1">
    <property type="entry name" value="METHIONINE--TRNA LIGASE, MITOCHONDRIAL"/>
    <property type="match status" value="1"/>
</dbReference>
<comment type="similarity">
    <text evidence="10">Belongs to the class-I aminoacyl-tRNA synthetase family.</text>
</comment>
<dbReference type="FunFam" id="2.170.220.10:FF:000001">
    <property type="entry name" value="methionine--tRNA ligase, mitochondrial"/>
    <property type="match status" value="1"/>
</dbReference>
<evidence type="ECO:0000256" key="3">
    <source>
        <dbReference type="ARBA" id="ARBA00022741"/>
    </source>
</evidence>
<dbReference type="Pfam" id="PF09334">
    <property type="entry name" value="tRNA-synt_1g"/>
    <property type="match status" value="1"/>
</dbReference>
<dbReference type="AlphaFoldDB" id="A0ABD3W5F1"/>
<dbReference type="GO" id="GO:0004825">
    <property type="term" value="F:methionine-tRNA ligase activity"/>
    <property type="evidence" value="ECO:0007669"/>
    <property type="project" value="UniProtKB-EC"/>
</dbReference>
<dbReference type="InterPro" id="IPR009080">
    <property type="entry name" value="tRNAsynth_Ia_anticodon-bd"/>
</dbReference>
<dbReference type="SUPFAM" id="SSF47323">
    <property type="entry name" value="Anticodon-binding domain of a subclass of class I aminoacyl-tRNA synthetases"/>
    <property type="match status" value="1"/>
</dbReference>